<protein>
    <recommendedName>
        <fullName evidence="1">Heterokaryon incompatibility domain-containing protein</fullName>
    </recommendedName>
</protein>
<dbReference type="EMBL" id="KZ679684">
    <property type="protein sequence ID" value="PTB52085.1"/>
    <property type="molecule type" value="Genomic_DNA"/>
</dbReference>
<dbReference type="InterPro" id="IPR010730">
    <property type="entry name" value="HET"/>
</dbReference>
<proteinExistence type="predicted"/>
<dbReference type="Pfam" id="PF06985">
    <property type="entry name" value="HET"/>
    <property type="match status" value="1"/>
</dbReference>
<gene>
    <name evidence="2" type="ORF">M431DRAFT_510299</name>
</gene>
<reference evidence="2 3" key="1">
    <citation type="submission" date="2016-07" db="EMBL/GenBank/DDBJ databases">
        <title>Multiple horizontal gene transfer events from other fungi enriched the ability of initially mycotrophic Trichoderma (Ascomycota) to feed on dead plant biomass.</title>
        <authorList>
            <consortium name="DOE Joint Genome Institute"/>
            <person name="Aerts A."/>
            <person name="Atanasova L."/>
            <person name="Chenthamara K."/>
            <person name="Zhang J."/>
            <person name="Grujic M."/>
            <person name="Henrissat B."/>
            <person name="Kuo A."/>
            <person name="Salamov A."/>
            <person name="Lipzen A."/>
            <person name="Labutti K."/>
            <person name="Barry K."/>
            <person name="Miao Y."/>
            <person name="Rahimi M.J."/>
            <person name="Shen Q."/>
            <person name="Grigoriev I.V."/>
            <person name="Kubicek C.P."/>
            <person name="Druzhinina I.S."/>
        </authorList>
    </citation>
    <scope>NUCLEOTIDE SEQUENCE [LARGE SCALE GENOMIC DNA]</scope>
    <source>
        <strain evidence="2 3">CBS 226.95</strain>
    </source>
</reference>
<sequence>MDSLANDFKDIQLNPISLCGDCWQINFSALFDPDVTNMQLQPIYVKDAEKVEATCQFCSLLLREARNLTRSGRVIRQVDGQPLTFFFERDCQTGIAEHGITEFTKTIILKVDLLPVPTPEDVEIKFNICPIFTDRGDDHLQCVQFVSTDSIDLGLCSKWLRDCETRHLPYCRDLGQQIDKLPLPQEFHLVDTIDNCIISAPQDCRYIALSYVWGRAATLKLDQDNAETFERPGSLKQHIADVPRTVQDAMRVVRSMGERYLWVDRLCIIQDSPQKDEQIAKMDRIYGAAVLTIVAAYGSDANAGLRGVRPGSRIFNQSAATIWHDLTLVAAAPSPGDITESIWATRGWTYQEQLLSQRLLVFTTEGQAVWQCASSHLLEDTSSIIKARPVRRLRQLRDGLRFNERQPAPNPTLSPLPLQRPDAITEYMEVVQGYTKRRFTFEDDVLAAFQGFGSILQRYLISRFLAGLPEAYLDQALLWIPSIQQKRREGNETYLPSWSWVGWNGQAHYQELDSSNTERIVPVLKWYYTENSQISKPINQIGVGIDESRFGKERSSNTFCWVPLFELMADSLNIVPTSNLDSQQRPLLQFWTSCSLFHIAPRQRDRLITGQRESSLDRPIKVHLFLGQSERQLSGYLILNGERLPELDPSRHEFIVLSEAQFSGFNPITSACTPSEQSLMHNVMLIEWDDNREMASRLGIGRVLKQAWDASNPVIKFITLG</sequence>
<dbReference type="STRING" id="983964.A0A2T4A4U3"/>
<dbReference type="PANTHER" id="PTHR33112">
    <property type="entry name" value="DOMAIN PROTEIN, PUTATIVE-RELATED"/>
    <property type="match status" value="1"/>
</dbReference>
<name>A0A2T4A4U3_TRIHA</name>
<dbReference type="GeneID" id="36628011"/>
<evidence type="ECO:0000313" key="3">
    <source>
        <dbReference type="Proteomes" id="UP000241690"/>
    </source>
</evidence>
<feature type="domain" description="Heterokaryon incompatibility" evidence="1">
    <location>
        <begin position="206"/>
        <end position="352"/>
    </location>
</feature>
<accession>A0A2T4A4U3</accession>
<dbReference type="Proteomes" id="UP000241690">
    <property type="component" value="Unassembled WGS sequence"/>
</dbReference>
<dbReference type="PANTHER" id="PTHR33112:SF12">
    <property type="entry name" value="HETEROKARYON INCOMPATIBILITY DOMAIN-CONTAINING PROTEIN"/>
    <property type="match status" value="1"/>
</dbReference>
<dbReference type="AlphaFoldDB" id="A0A2T4A4U3"/>
<keyword evidence="3" id="KW-1185">Reference proteome</keyword>
<evidence type="ECO:0000259" key="1">
    <source>
        <dbReference type="Pfam" id="PF06985"/>
    </source>
</evidence>
<organism evidence="2 3">
    <name type="scientific">Trichoderma harzianum CBS 226.95</name>
    <dbReference type="NCBI Taxonomy" id="983964"/>
    <lineage>
        <taxon>Eukaryota</taxon>
        <taxon>Fungi</taxon>
        <taxon>Dikarya</taxon>
        <taxon>Ascomycota</taxon>
        <taxon>Pezizomycotina</taxon>
        <taxon>Sordariomycetes</taxon>
        <taxon>Hypocreomycetidae</taxon>
        <taxon>Hypocreales</taxon>
        <taxon>Hypocreaceae</taxon>
        <taxon>Trichoderma</taxon>
    </lineage>
</organism>
<evidence type="ECO:0000313" key="2">
    <source>
        <dbReference type="EMBL" id="PTB52085.1"/>
    </source>
</evidence>
<dbReference type="RefSeq" id="XP_024771762.1">
    <property type="nucleotide sequence ID" value="XM_024919442.1"/>
</dbReference>